<dbReference type="EMBL" id="OL473597">
    <property type="protein sequence ID" value="UNH61147.1"/>
    <property type="molecule type" value="Genomic_DNA"/>
</dbReference>
<proteinExistence type="predicted"/>
<accession>A0AC61TSD6</accession>
<name>A0AC61TSD6_9CAUD</name>
<dbReference type="Proteomes" id="UP000829362">
    <property type="component" value="Segment"/>
</dbReference>
<evidence type="ECO:0000313" key="2">
    <source>
        <dbReference type="Proteomes" id="UP000829362"/>
    </source>
</evidence>
<sequence length="178" mass="20587">MRVIDDYFPQWMVHDVAQWITEYCPLYYNNAPYGEYDKSRFLGNTVIRNNEFTDTSPWYWFFAYLNECIIKDICKDEPISHIHRLLVNGQSPDMVSEMHTDHDKRATSVVYHAYGNSGSTIFETGEEVEFKQGRLIVFDSSIKHMGTPPASGFRITLGVIAPWDVTPAEPPTIFPHFP</sequence>
<keyword evidence="2" id="KW-1185">Reference proteome</keyword>
<reference evidence="1" key="1">
    <citation type="submission" date="2021-11" db="EMBL/GenBank/DDBJ databases">
        <authorList>
            <person name="Rong C."/>
            <person name="Yang Y."/>
            <person name="Li S."/>
            <person name="Zhou K."/>
            <person name="Xu Y."/>
            <person name="Zhang R."/>
            <person name="Zhang Y."/>
        </authorList>
    </citation>
    <scope>NUCLEOTIDE SEQUENCE</scope>
</reference>
<gene>
    <name evidence="1" type="ORF">SSZBM1_30</name>
</gene>
<protein>
    <submittedName>
        <fullName evidence="1">Uncharacterized protein</fullName>
    </submittedName>
</protein>
<evidence type="ECO:0000313" key="1">
    <source>
        <dbReference type="EMBL" id="UNH61147.1"/>
    </source>
</evidence>
<organism evidence="1 2">
    <name type="scientific">Synechococcus phage S-SZBM1</name>
    <dbReference type="NCBI Taxonomy" id="2926475"/>
    <lineage>
        <taxon>Viruses</taxon>
        <taxon>Duplodnaviria</taxon>
        <taxon>Heunggongvirae</taxon>
        <taxon>Uroviricota</taxon>
        <taxon>Caudoviricetes</taxon>
        <taxon>Pantevenvirales</taxon>
        <taxon>Kyanoviridae</taxon>
        <taxon>Shenzhenivirus</taxon>
        <taxon>Shenzhenivirus sszbm1</taxon>
    </lineage>
</organism>